<evidence type="ECO:0000256" key="2">
    <source>
        <dbReference type="ARBA" id="ARBA00022801"/>
    </source>
</evidence>
<evidence type="ECO:0000313" key="6">
    <source>
        <dbReference type="EMBL" id="KAF7841171.1"/>
    </source>
</evidence>
<keyword evidence="6" id="KW-0858">Xylan degradation</keyword>
<dbReference type="Proteomes" id="UP000634136">
    <property type="component" value="Unassembled WGS sequence"/>
</dbReference>
<dbReference type="Gene3D" id="3.20.20.80">
    <property type="entry name" value="Glycosidases"/>
    <property type="match status" value="1"/>
</dbReference>
<reference evidence="6" key="1">
    <citation type="submission" date="2020-09" db="EMBL/GenBank/DDBJ databases">
        <title>Genome-Enabled Discovery of Anthraquinone Biosynthesis in Senna tora.</title>
        <authorList>
            <person name="Kang S.-H."/>
            <person name="Pandey R.P."/>
            <person name="Lee C.-M."/>
            <person name="Sim J.-S."/>
            <person name="Jeong J.-T."/>
            <person name="Choi B.-S."/>
            <person name="Jung M."/>
            <person name="Ginzburg D."/>
            <person name="Zhao K."/>
            <person name="Won S.Y."/>
            <person name="Oh T.-J."/>
            <person name="Yu Y."/>
            <person name="Kim N.-H."/>
            <person name="Lee O.R."/>
            <person name="Lee T.-H."/>
            <person name="Bashyal P."/>
            <person name="Kim T.-S."/>
            <person name="Lee W.-H."/>
            <person name="Kawkins C."/>
            <person name="Kim C.-K."/>
            <person name="Kim J.S."/>
            <person name="Ahn B.O."/>
            <person name="Rhee S.Y."/>
            <person name="Sohng J.K."/>
        </authorList>
    </citation>
    <scope>NUCLEOTIDE SEQUENCE</scope>
    <source>
        <tissue evidence="6">Leaf</tissue>
    </source>
</reference>
<dbReference type="EMBL" id="JAAIUW010000002">
    <property type="protein sequence ID" value="KAF7841171.1"/>
    <property type="molecule type" value="Genomic_DNA"/>
</dbReference>
<dbReference type="InterPro" id="IPR044846">
    <property type="entry name" value="GH10"/>
</dbReference>
<dbReference type="PROSITE" id="PS51760">
    <property type="entry name" value="GH10_2"/>
    <property type="match status" value="1"/>
</dbReference>
<dbReference type="InterPro" id="IPR001000">
    <property type="entry name" value="GH10_dom"/>
</dbReference>
<keyword evidence="2 6" id="KW-0378">Hydrolase</keyword>
<gene>
    <name evidence="6" type="ORF">G2W53_003469</name>
</gene>
<keyword evidence="6" id="KW-0326">Glycosidase</keyword>
<organism evidence="6 7">
    <name type="scientific">Senna tora</name>
    <dbReference type="NCBI Taxonomy" id="362788"/>
    <lineage>
        <taxon>Eukaryota</taxon>
        <taxon>Viridiplantae</taxon>
        <taxon>Streptophyta</taxon>
        <taxon>Embryophyta</taxon>
        <taxon>Tracheophyta</taxon>
        <taxon>Spermatophyta</taxon>
        <taxon>Magnoliopsida</taxon>
        <taxon>eudicotyledons</taxon>
        <taxon>Gunneridae</taxon>
        <taxon>Pentapetalae</taxon>
        <taxon>rosids</taxon>
        <taxon>fabids</taxon>
        <taxon>Fabales</taxon>
        <taxon>Fabaceae</taxon>
        <taxon>Caesalpinioideae</taxon>
        <taxon>Cassia clade</taxon>
        <taxon>Senna</taxon>
    </lineage>
</organism>
<evidence type="ECO:0000256" key="3">
    <source>
        <dbReference type="ARBA" id="ARBA00023277"/>
    </source>
</evidence>
<keyword evidence="7" id="KW-1185">Reference proteome</keyword>
<keyword evidence="3" id="KW-0119">Carbohydrate metabolism</keyword>
<sequence>MFCLTVWVRIESGSSAAIRATLHTEKEIYSCIGTVLAKSGCWSFLKGGFVMYSSSNLSILSFQNADGGDMSIEVASPSLQPFSMEQWRMNQQYIINNKRKRAVSIHVSDENGDRVPEAAISIEQISRDFPFGSAIAKSILGNLPYQNWFVKRFNTVVFENELKWYSTEPHQGKVNYTISDQMMQFVRSNKLRARGHNIFWEDPTYTPPWVRNLTSSQLQSAVSCRIQSLMSKYREEFIHWDVSNEMLHFDFYEQRLGFDASLYFFETAHRCDPLATLFMNEFNVVETCSDGKSTVDLYVSRVEELRKNGVFMDGIGLEGHFTVPNPPLIRGVLDKLGTLGIPIWFTEVDISKTLDRDTQAKYLEEVLREGFSHPSVNGIMLWTALHPQGCYQMCLTDNDLNNLPAGDVVDRLLQEWQTYGVRGATDEHGSFSFYGFLGEYRVTINHGNTTAISTFSLPQGQETLHFTVRL</sequence>
<feature type="domain" description="GH10" evidence="5">
    <location>
        <begin position="116"/>
        <end position="412"/>
    </location>
</feature>
<comment type="caution">
    <text evidence="6">The sequence shown here is derived from an EMBL/GenBank/DDBJ whole genome shotgun (WGS) entry which is preliminary data.</text>
</comment>
<comment type="similarity">
    <text evidence="1">Belongs to the glycosyl hydrolase 10 (cellulase F) family.</text>
</comment>
<dbReference type="SMART" id="SM00633">
    <property type="entry name" value="Glyco_10"/>
    <property type="match status" value="1"/>
</dbReference>
<dbReference type="GO" id="GO:0045493">
    <property type="term" value="P:xylan catabolic process"/>
    <property type="evidence" value="ECO:0007669"/>
    <property type="project" value="UniProtKB-KW"/>
</dbReference>
<proteinExistence type="inferred from homology"/>
<name>A0A835CGX3_9FABA</name>
<evidence type="ECO:0000256" key="4">
    <source>
        <dbReference type="ARBA" id="ARBA00023326"/>
    </source>
</evidence>
<dbReference type="OrthoDB" id="3055998at2759"/>
<dbReference type="PANTHER" id="PTHR31490">
    <property type="entry name" value="GLYCOSYL HYDROLASE"/>
    <property type="match status" value="1"/>
</dbReference>
<keyword evidence="4" id="KW-0624">Polysaccharide degradation</keyword>
<dbReference type="PRINTS" id="PR00134">
    <property type="entry name" value="GLHYDRLASE10"/>
</dbReference>
<evidence type="ECO:0000259" key="5">
    <source>
        <dbReference type="PROSITE" id="PS51760"/>
    </source>
</evidence>
<dbReference type="Pfam" id="PF00331">
    <property type="entry name" value="Glyco_hydro_10"/>
    <property type="match status" value="1"/>
</dbReference>
<dbReference type="GO" id="GO:0031176">
    <property type="term" value="F:endo-1,4-beta-xylanase activity"/>
    <property type="evidence" value="ECO:0007669"/>
    <property type="project" value="UniProtKB-ARBA"/>
</dbReference>
<dbReference type="PANTHER" id="PTHR31490:SF3">
    <property type="entry name" value="GLYCOSYL HYDROLASE FAMILY 10 PROTEIN"/>
    <property type="match status" value="1"/>
</dbReference>
<dbReference type="AlphaFoldDB" id="A0A835CGX3"/>
<evidence type="ECO:0000256" key="1">
    <source>
        <dbReference type="ARBA" id="ARBA00007495"/>
    </source>
</evidence>
<evidence type="ECO:0000313" key="7">
    <source>
        <dbReference type="Proteomes" id="UP000634136"/>
    </source>
</evidence>
<dbReference type="SUPFAM" id="SSF51445">
    <property type="entry name" value="(Trans)glycosidases"/>
    <property type="match status" value="1"/>
</dbReference>
<accession>A0A835CGX3</accession>
<protein>
    <submittedName>
        <fullName evidence="6">Endo-1,4-beta-xylanase A</fullName>
    </submittedName>
</protein>
<dbReference type="InterPro" id="IPR017853">
    <property type="entry name" value="GH"/>
</dbReference>